<dbReference type="GO" id="GO:1902660">
    <property type="term" value="P:negative regulation of glucose mediated signaling pathway"/>
    <property type="evidence" value="ECO:0007669"/>
    <property type="project" value="TreeGrafter"/>
</dbReference>
<dbReference type="GO" id="GO:0006198">
    <property type="term" value="P:cAMP catabolic process"/>
    <property type="evidence" value="ECO:0007669"/>
    <property type="project" value="UniProtKB-UniRule"/>
</dbReference>
<dbReference type="Proteomes" id="UP000198748">
    <property type="component" value="Unassembled WGS sequence"/>
</dbReference>
<dbReference type="EMBL" id="FNAN01000026">
    <property type="protein sequence ID" value="SDG97280.1"/>
    <property type="molecule type" value="Genomic_DNA"/>
</dbReference>
<dbReference type="PANTHER" id="PTHR28283">
    <property type="entry name" value="3',5'-CYCLIC-NUCLEOTIDE PHOSPHODIESTERASE 1"/>
    <property type="match status" value="1"/>
</dbReference>
<dbReference type="SUPFAM" id="SSF56281">
    <property type="entry name" value="Metallo-hydrolase/oxidoreductase"/>
    <property type="match status" value="1"/>
</dbReference>
<dbReference type="GO" id="GO:0004115">
    <property type="term" value="F:3',5'-cyclic-AMP phosphodiesterase activity"/>
    <property type="evidence" value="ECO:0007669"/>
    <property type="project" value="UniProtKB-UniRule"/>
</dbReference>
<dbReference type="CDD" id="cd07735">
    <property type="entry name" value="class_II_PDE_MBL-fold"/>
    <property type="match status" value="1"/>
</dbReference>
<dbReference type="GO" id="GO:0047555">
    <property type="term" value="F:3',5'-cyclic-GMP phosphodiesterase activity"/>
    <property type="evidence" value="ECO:0007669"/>
    <property type="project" value="TreeGrafter"/>
</dbReference>
<sequence length="324" mass="35714">MADFNSKLNMRNIVAALLLLSTICPVLGQNGFKVVPLGVKGGTTDGNLSAYMLAPAGSDAYVCVDAGTVSNGIERALNKNAFNANAETVLKNYIKGYLISHPHLDHISGMIINSVDDTVKQVYAMEHCIDVMKAHYFNWQSWPNLASDGNAPALNKYRYQQLPEGVEMPLAETGMSVQAFPLSHSKPYTSTAFLVKHQDEYVLYFGDTGPDEVEQADYMKRVWAAVAPLVKAGKLKGVFLEVSYPNAQPDRHLYGHLTPNWFMKEFEVLAALVGKEHLRNLNVIVTHIKPTGNSEATIKKELDAANSLGLRLTFPEQGVKFELK</sequence>
<dbReference type="PRINTS" id="PR00388">
    <property type="entry name" value="PDIESTERASE2"/>
</dbReference>
<evidence type="ECO:0000256" key="1">
    <source>
        <dbReference type="PIRNR" id="PIRNR000962"/>
    </source>
</evidence>
<keyword evidence="1" id="KW-0378">Hydrolase</keyword>
<dbReference type="Pfam" id="PF02112">
    <property type="entry name" value="PDEase_II"/>
    <property type="match status" value="1"/>
</dbReference>
<keyword evidence="1" id="KW-0114">cAMP</keyword>
<organism evidence="2 3">
    <name type="scientific">Dyadobacter soli</name>
    <dbReference type="NCBI Taxonomy" id="659014"/>
    <lineage>
        <taxon>Bacteria</taxon>
        <taxon>Pseudomonadati</taxon>
        <taxon>Bacteroidota</taxon>
        <taxon>Cytophagia</taxon>
        <taxon>Cytophagales</taxon>
        <taxon>Spirosomataceae</taxon>
        <taxon>Dyadobacter</taxon>
    </lineage>
</organism>
<dbReference type="InterPro" id="IPR000396">
    <property type="entry name" value="Pdiesterase2"/>
</dbReference>
<gene>
    <name evidence="2" type="ORF">SAMN04487996_12662</name>
</gene>
<evidence type="ECO:0000313" key="2">
    <source>
        <dbReference type="EMBL" id="SDG97280.1"/>
    </source>
</evidence>
<reference evidence="3" key="1">
    <citation type="submission" date="2016-10" db="EMBL/GenBank/DDBJ databases">
        <authorList>
            <person name="Varghese N."/>
            <person name="Submissions S."/>
        </authorList>
    </citation>
    <scope>NUCLEOTIDE SEQUENCE [LARGE SCALE GENOMIC DNA]</scope>
    <source>
        <strain evidence="3">DSM 25329</strain>
    </source>
</reference>
<proteinExistence type="inferred from homology"/>
<dbReference type="PIRSF" id="PIRSF000962">
    <property type="entry name" value="Cyc_nuc_PDEase"/>
    <property type="match status" value="1"/>
</dbReference>
<keyword evidence="3" id="KW-1185">Reference proteome</keyword>
<accession>A0A1G7YN61</accession>
<evidence type="ECO:0000313" key="3">
    <source>
        <dbReference type="Proteomes" id="UP000198748"/>
    </source>
</evidence>
<dbReference type="AlphaFoldDB" id="A0A1G7YN61"/>
<dbReference type="InterPro" id="IPR036866">
    <property type="entry name" value="RibonucZ/Hydroxyglut_hydro"/>
</dbReference>
<name>A0A1G7YN61_9BACT</name>
<dbReference type="Gene3D" id="3.60.15.10">
    <property type="entry name" value="Ribonuclease Z/Hydroxyacylglutathione hydrolase-like"/>
    <property type="match status" value="1"/>
</dbReference>
<comment type="similarity">
    <text evidence="1">Belongs to the cyclic nucleotide phosphodiesterase class-II family.</text>
</comment>
<dbReference type="PANTHER" id="PTHR28283:SF1">
    <property type="entry name" value="3',5'-CYCLIC-NUCLEOTIDE PHOSPHODIESTERASE 1"/>
    <property type="match status" value="1"/>
</dbReference>
<protein>
    <submittedName>
        <fullName evidence="2">3',5'-cyclic-nucleotide phosphodiesterase</fullName>
    </submittedName>
</protein>
<dbReference type="STRING" id="659014.SAMN04487996_12662"/>